<feature type="region of interest" description="Disordered" evidence="1">
    <location>
        <begin position="171"/>
        <end position="208"/>
    </location>
</feature>
<feature type="compositionally biased region" description="Basic and acidic residues" evidence="1">
    <location>
        <begin position="193"/>
        <end position="202"/>
    </location>
</feature>
<evidence type="ECO:0000256" key="2">
    <source>
        <dbReference type="SAM" id="Phobius"/>
    </source>
</evidence>
<dbReference type="Proteomes" id="UP001596203">
    <property type="component" value="Unassembled WGS sequence"/>
</dbReference>
<dbReference type="SUPFAM" id="SSF55961">
    <property type="entry name" value="Bet v1-like"/>
    <property type="match status" value="1"/>
</dbReference>
<proteinExistence type="predicted"/>
<sequence length="208" mass="22829">MAGRIGGWLVVMVGVGVGAAIVARRKESLPARQGDGYATVRAVTVDRPMESVREWWRDAARLSIVLDRPVAVETLDEHGRRWMVRDRSGDDGWSVEITAESEDGPFRWRIEDRPLASEGHLELTTAPGDRGTELRVELRYPGSRAGHQAAVLRGRDPDQLLRTTLRRAKSVIEAGEVVSTTDEPSGRTGPAERATKAVREKLSTGGRA</sequence>
<keyword evidence="4" id="KW-1185">Reference proteome</keyword>
<accession>A0ABW1KK46</accession>
<protein>
    <submittedName>
        <fullName evidence="3">Cyclase</fullName>
    </submittedName>
</protein>
<feature type="transmembrane region" description="Helical" evidence="2">
    <location>
        <begin position="6"/>
        <end position="23"/>
    </location>
</feature>
<evidence type="ECO:0000313" key="4">
    <source>
        <dbReference type="Proteomes" id="UP001596203"/>
    </source>
</evidence>
<evidence type="ECO:0000313" key="3">
    <source>
        <dbReference type="EMBL" id="MFC6021354.1"/>
    </source>
</evidence>
<name>A0ABW1KK46_9ACTN</name>
<evidence type="ECO:0000256" key="1">
    <source>
        <dbReference type="SAM" id="MobiDB-lite"/>
    </source>
</evidence>
<gene>
    <name evidence="3" type="ORF">ACFP2T_34925</name>
</gene>
<keyword evidence="2" id="KW-1133">Transmembrane helix</keyword>
<reference evidence="4" key="1">
    <citation type="journal article" date="2019" name="Int. J. Syst. Evol. Microbiol.">
        <title>The Global Catalogue of Microorganisms (GCM) 10K type strain sequencing project: providing services to taxonomists for standard genome sequencing and annotation.</title>
        <authorList>
            <consortium name="The Broad Institute Genomics Platform"/>
            <consortium name="The Broad Institute Genome Sequencing Center for Infectious Disease"/>
            <person name="Wu L."/>
            <person name="Ma J."/>
        </authorList>
    </citation>
    <scope>NUCLEOTIDE SEQUENCE [LARGE SCALE GENOMIC DNA]</scope>
    <source>
        <strain evidence="4">ZS-35-S2</strain>
    </source>
</reference>
<keyword evidence="2" id="KW-0812">Transmembrane</keyword>
<keyword evidence="2" id="KW-0472">Membrane</keyword>
<dbReference type="EMBL" id="JBHSPR010000042">
    <property type="protein sequence ID" value="MFC6021354.1"/>
    <property type="molecule type" value="Genomic_DNA"/>
</dbReference>
<organism evidence="3 4">
    <name type="scientific">Plantactinospora solaniradicis</name>
    <dbReference type="NCBI Taxonomy" id="1723736"/>
    <lineage>
        <taxon>Bacteria</taxon>
        <taxon>Bacillati</taxon>
        <taxon>Actinomycetota</taxon>
        <taxon>Actinomycetes</taxon>
        <taxon>Micromonosporales</taxon>
        <taxon>Micromonosporaceae</taxon>
        <taxon>Plantactinospora</taxon>
    </lineage>
</organism>
<dbReference type="Gene3D" id="3.30.530.20">
    <property type="match status" value="1"/>
</dbReference>
<dbReference type="InterPro" id="IPR023393">
    <property type="entry name" value="START-like_dom_sf"/>
</dbReference>
<dbReference type="RefSeq" id="WP_377429443.1">
    <property type="nucleotide sequence ID" value="NZ_JBHSPR010000042.1"/>
</dbReference>
<comment type="caution">
    <text evidence="3">The sequence shown here is derived from an EMBL/GenBank/DDBJ whole genome shotgun (WGS) entry which is preliminary data.</text>
</comment>